<organism evidence="1 2">
    <name type="scientific">Marinitenerispora sediminis</name>
    <dbReference type="NCBI Taxonomy" id="1931232"/>
    <lineage>
        <taxon>Bacteria</taxon>
        <taxon>Bacillati</taxon>
        <taxon>Actinomycetota</taxon>
        <taxon>Actinomycetes</taxon>
        <taxon>Streptosporangiales</taxon>
        <taxon>Nocardiopsidaceae</taxon>
        <taxon>Marinitenerispora</taxon>
    </lineage>
</organism>
<dbReference type="Proteomes" id="UP000253318">
    <property type="component" value="Unassembled WGS sequence"/>
</dbReference>
<accession>A0A368T6Z9</accession>
<name>A0A368T6Z9_9ACTN</name>
<gene>
    <name evidence="1" type="ORF">DEF24_09945</name>
</gene>
<protein>
    <submittedName>
        <fullName evidence="1">Uncharacterized protein</fullName>
    </submittedName>
</protein>
<evidence type="ECO:0000313" key="1">
    <source>
        <dbReference type="EMBL" id="RCV59284.1"/>
    </source>
</evidence>
<dbReference type="EMBL" id="QEIN01000063">
    <property type="protein sequence ID" value="RCV59284.1"/>
    <property type="molecule type" value="Genomic_DNA"/>
</dbReference>
<dbReference type="AlphaFoldDB" id="A0A368T6Z9"/>
<proteinExistence type="predicted"/>
<reference evidence="1 2" key="1">
    <citation type="submission" date="2018-04" db="EMBL/GenBank/DDBJ databases">
        <title>Novel actinobacteria from marine sediment.</title>
        <authorList>
            <person name="Ng Z.Y."/>
            <person name="Tan G.Y.A."/>
        </authorList>
    </citation>
    <scope>NUCLEOTIDE SEQUENCE [LARGE SCALE GENOMIC DNA]</scope>
    <source>
        <strain evidence="1 2">TPS81</strain>
    </source>
</reference>
<keyword evidence="2" id="KW-1185">Reference proteome</keyword>
<evidence type="ECO:0000313" key="2">
    <source>
        <dbReference type="Proteomes" id="UP000253318"/>
    </source>
</evidence>
<comment type="caution">
    <text evidence="1">The sequence shown here is derived from an EMBL/GenBank/DDBJ whole genome shotgun (WGS) entry which is preliminary data.</text>
</comment>
<sequence length="78" mass="8593">MLVLMTITVEYVNGPLHGETCDLPAEYVLGEDPGAYMIVDGRLTPPGRPDLRAVYEPHPGAEPSNGRIAWHFNGWIDC</sequence>